<gene>
    <name evidence="2" type="ORF">KHX87_07875</name>
</gene>
<name>A0A943DFB1_STRPA</name>
<sequence length="147" mass="17315">MKGSKNIMYEFNRKLLSGWIISIVVVTIMIVSLINSGSTSMSYSERQEQLLREQNNPLGYQDNEIVEKIIVDRGTNSVSYEHILEDKDHMKSYYIVVWNEQNSLKNYQKVTYDYFKKVHPGDTWDGKTTIPEEPLYDIYNSTKDDKW</sequence>
<evidence type="ECO:0008006" key="4">
    <source>
        <dbReference type="Google" id="ProtNLM"/>
    </source>
</evidence>
<proteinExistence type="predicted"/>
<evidence type="ECO:0000256" key="1">
    <source>
        <dbReference type="SAM" id="Phobius"/>
    </source>
</evidence>
<dbReference type="Proteomes" id="UP000709219">
    <property type="component" value="Unassembled WGS sequence"/>
</dbReference>
<evidence type="ECO:0000313" key="3">
    <source>
        <dbReference type="Proteomes" id="UP000709219"/>
    </source>
</evidence>
<feature type="transmembrane region" description="Helical" evidence="1">
    <location>
        <begin position="15"/>
        <end position="34"/>
    </location>
</feature>
<evidence type="ECO:0000313" key="2">
    <source>
        <dbReference type="EMBL" id="MBS5359004.1"/>
    </source>
</evidence>
<organism evidence="2 3">
    <name type="scientific">Streptococcus parasanguinis</name>
    <dbReference type="NCBI Taxonomy" id="1318"/>
    <lineage>
        <taxon>Bacteria</taxon>
        <taxon>Bacillati</taxon>
        <taxon>Bacillota</taxon>
        <taxon>Bacilli</taxon>
        <taxon>Lactobacillales</taxon>
        <taxon>Streptococcaceae</taxon>
        <taxon>Streptococcus</taxon>
    </lineage>
</organism>
<dbReference type="EMBL" id="JAGZFP010000020">
    <property type="protein sequence ID" value="MBS5359004.1"/>
    <property type="molecule type" value="Genomic_DNA"/>
</dbReference>
<protein>
    <recommendedName>
        <fullName evidence="4">DUF3139 domain-containing protein</fullName>
    </recommendedName>
</protein>
<keyword evidence="1" id="KW-0472">Membrane</keyword>
<reference evidence="2" key="1">
    <citation type="submission" date="2021-02" db="EMBL/GenBank/DDBJ databases">
        <title>Infant gut strain persistence is associated with maternal origin, phylogeny, and functional potential including surface adhesion and iron acquisition.</title>
        <authorList>
            <person name="Lou Y.C."/>
        </authorList>
    </citation>
    <scope>NUCLEOTIDE SEQUENCE</scope>
    <source>
        <strain evidence="2">L3_098_011G1_dasL3_098_011G1_concoct_7</strain>
    </source>
</reference>
<keyword evidence="1" id="KW-1133">Transmembrane helix</keyword>
<accession>A0A943DFB1</accession>
<comment type="caution">
    <text evidence="2">The sequence shown here is derived from an EMBL/GenBank/DDBJ whole genome shotgun (WGS) entry which is preliminary data.</text>
</comment>
<dbReference type="AlphaFoldDB" id="A0A943DFB1"/>
<keyword evidence="1" id="KW-0812">Transmembrane</keyword>